<feature type="compositionally biased region" description="Basic and acidic residues" evidence="1">
    <location>
        <begin position="42"/>
        <end position="54"/>
    </location>
</feature>
<dbReference type="EMBL" id="VSRR010000937">
    <property type="protein sequence ID" value="MPC21038.1"/>
    <property type="molecule type" value="Genomic_DNA"/>
</dbReference>
<gene>
    <name evidence="2" type="ORF">E2C01_014011</name>
</gene>
<organism evidence="2 3">
    <name type="scientific">Portunus trituberculatus</name>
    <name type="common">Swimming crab</name>
    <name type="synonym">Neptunus trituberculatus</name>
    <dbReference type="NCBI Taxonomy" id="210409"/>
    <lineage>
        <taxon>Eukaryota</taxon>
        <taxon>Metazoa</taxon>
        <taxon>Ecdysozoa</taxon>
        <taxon>Arthropoda</taxon>
        <taxon>Crustacea</taxon>
        <taxon>Multicrustacea</taxon>
        <taxon>Malacostraca</taxon>
        <taxon>Eumalacostraca</taxon>
        <taxon>Eucarida</taxon>
        <taxon>Decapoda</taxon>
        <taxon>Pleocyemata</taxon>
        <taxon>Brachyura</taxon>
        <taxon>Eubrachyura</taxon>
        <taxon>Portunoidea</taxon>
        <taxon>Portunidae</taxon>
        <taxon>Portuninae</taxon>
        <taxon>Portunus</taxon>
    </lineage>
</organism>
<accession>A0A5B7DI18</accession>
<comment type="caution">
    <text evidence="2">The sequence shown here is derived from an EMBL/GenBank/DDBJ whole genome shotgun (WGS) entry which is preliminary data.</text>
</comment>
<reference evidence="2 3" key="1">
    <citation type="submission" date="2019-05" db="EMBL/GenBank/DDBJ databases">
        <title>Another draft genome of Portunus trituberculatus and its Hox gene families provides insights of decapod evolution.</title>
        <authorList>
            <person name="Jeong J.-H."/>
            <person name="Song I."/>
            <person name="Kim S."/>
            <person name="Choi T."/>
            <person name="Kim D."/>
            <person name="Ryu S."/>
            <person name="Kim W."/>
        </authorList>
    </citation>
    <scope>NUCLEOTIDE SEQUENCE [LARGE SCALE GENOMIC DNA]</scope>
    <source>
        <tissue evidence="2">Muscle</tissue>
    </source>
</reference>
<proteinExistence type="predicted"/>
<name>A0A5B7DI18_PORTR</name>
<dbReference type="Proteomes" id="UP000324222">
    <property type="component" value="Unassembled WGS sequence"/>
</dbReference>
<feature type="region of interest" description="Disordered" evidence="1">
    <location>
        <begin position="1"/>
        <end position="76"/>
    </location>
</feature>
<protein>
    <submittedName>
        <fullName evidence="2">Uncharacterized protein</fullName>
    </submittedName>
</protein>
<evidence type="ECO:0000313" key="2">
    <source>
        <dbReference type="EMBL" id="MPC21038.1"/>
    </source>
</evidence>
<dbReference type="AlphaFoldDB" id="A0A5B7DI18"/>
<feature type="compositionally biased region" description="Basic and acidic residues" evidence="1">
    <location>
        <begin position="9"/>
        <end position="34"/>
    </location>
</feature>
<evidence type="ECO:0000256" key="1">
    <source>
        <dbReference type="SAM" id="MobiDB-lite"/>
    </source>
</evidence>
<keyword evidence="3" id="KW-1185">Reference proteome</keyword>
<sequence length="76" mass="8586">MCIQTWEAQGRRWRESAPLRDPYDSSRAGRRDGKLGGWYGGRDIEREGGREGQSARRAILGGREAADRRLKRTPAA</sequence>
<evidence type="ECO:0000313" key="3">
    <source>
        <dbReference type="Proteomes" id="UP000324222"/>
    </source>
</evidence>